<proteinExistence type="predicted"/>
<gene>
    <name evidence="3" type="ORF">R1sor_026016</name>
</gene>
<evidence type="ECO:0000313" key="3">
    <source>
        <dbReference type="EMBL" id="KAL3676068.1"/>
    </source>
</evidence>
<evidence type="ECO:0000256" key="2">
    <source>
        <dbReference type="SAM" id="SignalP"/>
    </source>
</evidence>
<name>A0ABD3GA86_9MARC</name>
<feature type="chain" id="PRO_5044804554" evidence="2">
    <location>
        <begin position="19"/>
        <end position="72"/>
    </location>
</feature>
<dbReference type="AlphaFoldDB" id="A0ABD3GA86"/>
<dbReference type="PANTHER" id="PTHR34970:SF5">
    <property type="entry name" value="PROTEIN, PUTATIVE-RELATED"/>
    <property type="match status" value="1"/>
</dbReference>
<sequence>MLRVRAATFFTGFAVASGVAMYQVQKEIWSSHQTLSAQAQGYHSELESRIARLEKSVGGKSKPKEVSVGSQP</sequence>
<comment type="caution">
    <text evidence="3">The sequence shown here is derived from an EMBL/GenBank/DDBJ whole genome shotgun (WGS) entry which is preliminary data.</text>
</comment>
<dbReference type="Proteomes" id="UP001633002">
    <property type="component" value="Unassembled WGS sequence"/>
</dbReference>
<feature type="signal peptide" evidence="2">
    <location>
        <begin position="1"/>
        <end position="18"/>
    </location>
</feature>
<accession>A0ABD3GA86</accession>
<feature type="region of interest" description="Disordered" evidence="1">
    <location>
        <begin position="53"/>
        <end position="72"/>
    </location>
</feature>
<dbReference type="EMBL" id="JBJQOH010000008">
    <property type="protein sequence ID" value="KAL3676068.1"/>
    <property type="molecule type" value="Genomic_DNA"/>
</dbReference>
<dbReference type="PANTHER" id="PTHR34970">
    <property type="entry name" value="ABC TRANSPORTER A FAMILY PROTEIN"/>
    <property type="match status" value="1"/>
</dbReference>
<reference evidence="3 4" key="1">
    <citation type="submission" date="2024-09" db="EMBL/GenBank/DDBJ databases">
        <title>Chromosome-scale assembly of Riccia sorocarpa.</title>
        <authorList>
            <person name="Paukszto L."/>
        </authorList>
    </citation>
    <scope>NUCLEOTIDE SEQUENCE [LARGE SCALE GENOMIC DNA]</scope>
    <source>
        <strain evidence="3">LP-2024</strain>
        <tissue evidence="3">Aerial parts of the thallus</tissue>
    </source>
</reference>
<organism evidence="3 4">
    <name type="scientific">Riccia sorocarpa</name>
    <dbReference type="NCBI Taxonomy" id="122646"/>
    <lineage>
        <taxon>Eukaryota</taxon>
        <taxon>Viridiplantae</taxon>
        <taxon>Streptophyta</taxon>
        <taxon>Embryophyta</taxon>
        <taxon>Marchantiophyta</taxon>
        <taxon>Marchantiopsida</taxon>
        <taxon>Marchantiidae</taxon>
        <taxon>Marchantiales</taxon>
        <taxon>Ricciaceae</taxon>
        <taxon>Riccia</taxon>
    </lineage>
</organism>
<feature type="compositionally biased region" description="Basic and acidic residues" evidence="1">
    <location>
        <begin position="53"/>
        <end position="65"/>
    </location>
</feature>
<keyword evidence="2" id="KW-0732">Signal</keyword>
<keyword evidence="4" id="KW-1185">Reference proteome</keyword>
<protein>
    <submittedName>
        <fullName evidence="3">Uncharacterized protein</fullName>
    </submittedName>
</protein>
<evidence type="ECO:0000256" key="1">
    <source>
        <dbReference type="SAM" id="MobiDB-lite"/>
    </source>
</evidence>
<evidence type="ECO:0000313" key="4">
    <source>
        <dbReference type="Proteomes" id="UP001633002"/>
    </source>
</evidence>